<dbReference type="PANTHER" id="PTHR43005:SF2">
    <property type="entry name" value="INTEGRAL MEMBRANE SUGAR TRANSPORT PROTEIN"/>
    <property type="match status" value="1"/>
</dbReference>
<evidence type="ECO:0000256" key="1">
    <source>
        <dbReference type="ARBA" id="ARBA00004651"/>
    </source>
</evidence>
<evidence type="ECO:0000256" key="7">
    <source>
        <dbReference type="RuleBase" id="RU363032"/>
    </source>
</evidence>
<feature type="transmembrane region" description="Helical" evidence="7">
    <location>
        <begin position="269"/>
        <end position="291"/>
    </location>
</feature>
<dbReference type="Gene3D" id="1.10.3720.10">
    <property type="entry name" value="MetI-like"/>
    <property type="match status" value="1"/>
</dbReference>
<feature type="transmembrane region" description="Helical" evidence="7">
    <location>
        <begin position="15"/>
        <end position="36"/>
    </location>
</feature>
<keyword evidence="3" id="KW-1003">Cell membrane</keyword>
<evidence type="ECO:0000256" key="2">
    <source>
        <dbReference type="ARBA" id="ARBA00022448"/>
    </source>
</evidence>
<evidence type="ECO:0000256" key="6">
    <source>
        <dbReference type="ARBA" id="ARBA00023136"/>
    </source>
</evidence>
<keyword evidence="5 7" id="KW-1133">Transmembrane helix</keyword>
<feature type="transmembrane region" description="Helical" evidence="7">
    <location>
        <begin position="217"/>
        <end position="237"/>
    </location>
</feature>
<evidence type="ECO:0000313" key="9">
    <source>
        <dbReference type="EMBL" id="MCZ8517084.1"/>
    </source>
</evidence>
<dbReference type="PANTHER" id="PTHR43005">
    <property type="entry name" value="BLR7065 PROTEIN"/>
    <property type="match status" value="1"/>
</dbReference>
<dbReference type="EMBL" id="JAQAGZ010000031">
    <property type="protein sequence ID" value="MCZ8517084.1"/>
    <property type="molecule type" value="Genomic_DNA"/>
</dbReference>
<dbReference type="PROSITE" id="PS50928">
    <property type="entry name" value="ABC_TM1"/>
    <property type="match status" value="1"/>
</dbReference>
<keyword evidence="10" id="KW-1185">Reference proteome</keyword>
<comment type="caution">
    <text evidence="9">The sequence shown here is derived from an EMBL/GenBank/DDBJ whole genome shotgun (WGS) entry which is preliminary data.</text>
</comment>
<comment type="subcellular location">
    <subcellularLocation>
        <location evidence="1 7">Cell membrane</location>
        <topology evidence="1 7">Multi-pass membrane protein</topology>
    </subcellularLocation>
</comment>
<evidence type="ECO:0000259" key="8">
    <source>
        <dbReference type="PROSITE" id="PS50928"/>
    </source>
</evidence>
<feature type="transmembrane region" description="Helical" evidence="7">
    <location>
        <begin position="113"/>
        <end position="134"/>
    </location>
</feature>
<evidence type="ECO:0000256" key="5">
    <source>
        <dbReference type="ARBA" id="ARBA00022989"/>
    </source>
</evidence>
<gene>
    <name evidence="9" type="ORF">O9H85_32990</name>
</gene>
<reference evidence="9 10" key="1">
    <citation type="submission" date="2022-12" db="EMBL/GenBank/DDBJ databases">
        <title>Draft genome sequence of Paenibacillus sp. dW9.</title>
        <authorList>
            <person name="Choi E.-W."/>
            <person name="Kim D.-U."/>
        </authorList>
    </citation>
    <scope>NUCLEOTIDE SEQUENCE [LARGE SCALE GENOMIC DNA]</scope>
    <source>
        <strain evidence="10">dW9</strain>
    </source>
</reference>
<evidence type="ECO:0000256" key="4">
    <source>
        <dbReference type="ARBA" id="ARBA00022692"/>
    </source>
</evidence>
<evidence type="ECO:0000256" key="3">
    <source>
        <dbReference type="ARBA" id="ARBA00022475"/>
    </source>
</evidence>
<organism evidence="9 10">
    <name type="scientific">Paenibacillus gyeongsangnamensis</name>
    <dbReference type="NCBI Taxonomy" id="3388067"/>
    <lineage>
        <taxon>Bacteria</taxon>
        <taxon>Bacillati</taxon>
        <taxon>Bacillota</taxon>
        <taxon>Bacilli</taxon>
        <taxon>Bacillales</taxon>
        <taxon>Paenibacillaceae</taxon>
        <taxon>Paenibacillus</taxon>
    </lineage>
</organism>
<dbReference type="InterPro" id="IPR000515">
    <property type="entry name" value="MetI-like"/>
</dbReference>
<dbReference type="Proteomes" id="UP001527882">
    <property type="component" value="Unassembled WGS sequence"/>
</dbReference>
<feature type="domain" description="ABC transmembrane type-1" evidence="8">
    <location>
        <begin position="76"/>
        <end position="290"/>
    </location>
</feature>
<sequence length="301" mass="33858">MSAKKIGLKADEARLGYWMVLPSVIIIAVFALYPIIDAIWLSLHEYKLNMPALGKNFVGLQNYITAFKEVRFFRSLWNTTYFTLLSVFFELVLGLAIALLMNRNFFGRGLVRASVLIPWAIPTAITSLMWKFMFNDQFGVINDILQRMGFLDSYYPWLGSTGTAMAAIIITDVWKTTPFMALLLLAGLQVISKDLYEAAKVDGATTMQQFWKITLPLLKPAMLVALLFRTLDAFRIFDLVFVMTGGGPGNSTETLSMFAQTTLMRYLDFGYGSALAVITFFCVLLISMIYIKILGVRASSR</sequence>
<dbReference type="InterPro" id="IPR035906">
    <property type="entry name" value="MetI-like_sf"/>
</dbReference>
<comment type="similarity">
    <text evidence="7">Belongs to the binding-protein-dependent transport system permease family.</text>
</comment>
<proteinExistence type="inferred from homology"/>
<keyword evidence="6 7" id="KW-0472">Membrane</keyword>
<name>A0ABT4QJM8_9BACL</name>
<feature type="transmembrane region" description="Helical" evidence="7">
    <location>
        <begin position="81"/>
        <end position="101"/>
    </location>
</feature>
<protein>
    <submittedName>
        <fullName evidence="9">Sugar ABC transporter permease</fullName>
    </submittedName>
</protein>
<keyword evidence="4 7" id="KW-0812">Transmembrane</keyword>
<dbReference type="SUPFAM" id="SSF161098">
    <property type="entry name" value="MetI-like"/>
    <property type="match status" value="1"/>
</dbReference>
<keyword evidence="2 7" id="KW-0813">Transport</keyword>
<evidence type="ECO:0000313" key="10">
    <source>
        <dbReference type="Proteomes" id="UP001527882"/>
    </source>
</evidence>
<accession>A0ABT4QJM8</accession>
<dbReference type="CDD" id="cd06261">
    <property type="entry name" value="TM_PBP2"/>
    <property type="match status" value="1"/>
</dbReference>
<dbReference type="Pfam" id="PF00528">
    <property type="entry name" value="BPD_transp_1"/>
    <property type="match status" value="1"/>
</dbReference>